<sequence length="220" mass="25442">MNLPWGDMDNESSSDHSLPSDFKDCMQVEEDKPEEVEENVEESLIEGDDEIEDVEEAKKTLQVWKKGGIFFKKDEDVVLATLRRKKKNKGKARDNNSKNHIMGNKSVQKHLKLKKIEHLMMNFLWEDMDNESSSDHSLPSGFKNCMLVEKVPKNNKRRKHVSLHNQVQTRVGSTSEAEKKKGRTYNNIEDKPEEVEEDVEESLIEGDDEIEDVEKAKKTL</sequence>
<proteinExistence type="predicted"/>
<keyword evidence="3" id="KW-1185">Reference proteome</keyword>
<feature type="compositionally biased region" description="Polar residues" evidence="1">
    <location>
        <begin position="166"/>
        <end position="175"/>
    </location>
</feature>
<dbReference type="EMBL" id="JASCZI010272548">
    <property type="protein sequence ID" value="MED6222694.1"/>
    <property type="molecule type" value="Genomic_DNA"/>
</dbReference>
<protein>
    <submittedName>
        <fullName evidence="2">Uncharacterized protein</fullName>
    </submittedName>
</protein>
<name>A0ABU6ZL43_9FABA</name>
<accession>A0ABU6ZL43</accession>
<comment type="caution">
    <text evidence="2">The sequence shown here is derived from an EMBL/GenBank/DDBJ whole genome shotgun (WGS) entry which is preliminary data.</text>
</comment>
<organism evidence="2 3">
    <name type="scientific">Stylosanthes scabra</name>
    <dbReference type="NCBI Taxonomy" id="79078"/>
    <lineage>
        <taxon>Eukaryota</taxon>
        <taxon>Viridiplantae</taxon>
        <taxon>Streptophyta</taxon>
        <taxon>Embryophyta</taxon>
        <taxon>Tracheophyta</taxon>
        <taxon>Spermatophyta</taxon>
        <taxon>Magnoliopsida</taxon>
        <taxon>eudicotyledons</taxon>
        <taxon>Gunneridae</taxon>
        <taxon>Pentapetalae</taxon>
        <taxon>rosids</taxon>
        <taxon>fabids</taxon>
        <taxon>Fabales</taxon>
        <taxon>Fabaceae</taxon>
        <taxon>Papilionoideae</taxon>
        <taxon>50 kb inversion clade</taxon>
        <taxon>dalbergioids sensu lato</taxon>
        <taxon>Dalbergieae</taxon>
        <taxon>Pterocarpus clade</taxon>
        <taxon>Stylosanthes</taxon>
    </lineage>
</organism>
<gene>
    <name evidence="2" type="ORF">PIB30_066835</name>
</gene>
<evidence type="ECO:0000256" key="1">
    <source>
        <dbReference type="SAM" id="MobiDB-lite"/>
    </source>
</evidence>
<feature type="region of interest" description="Disordered" evidence="1">
    <location>
        <begin position="166"/>
        <end position="220"/>
    </location>
</feature>
<evidence type="ECO:0000313" key="2">
    <source>
        <dbReference type="EMBL" id="MED6222694.1"/>
    </source>
</evidence>
<feature type="region of interest" description="Disordered" evidence="1">
    <location>
        <begin position="1"/>
        <end position="24"/>
    </location>
</feature>
<feature type="compositionally biased region" description="Acidic residues" evidence="1">
    <location>
        <begin position="191"/>
        <end position="212"/>
    </location>
</feature>
<dbReference type="Proteomes" id="UP001341840">
    <property type="component" value="Unassembled WGS sequence"/>
</dbReference>
<reference evidence="2 3" key="1">
    <citation type="journal article" date="2023" name="Plants (Basel)">
        <title>Bridging the Gap: Combining Genomics and Transcriptomics Approaches to Understand Stylosanthes scabra, an Orphan Legume from the Brazilian Caatinga.</title>
        <authorList>
            <person name="Ferreira-Neto J.R.C."/>
            <person name="da Silva M.D."/>
            <person name="Binneck E."/>
            <person name="de Melo N.F."/>
            <person name="da Silva R.H."/>
            <person name="de Melo A.L.T.M."/>
            <person name="Pandolfi V."/>
            <person name="Bustamante F.O."/>
            <person name="Brasileiro-Vidal A.C."/>
            <person name="Benko-Iseppon A.M."/>
        </authorList>
    </citation>
    <scope>NUCLEOTIDE SEQUENCE [LARGE SCALE GENOMIC DNA]</scope>
    <source>
        <tissue evidence="2">Leaves</tissue>
    </source>
</reference>
<evidence type="ECO:0000313" key="3">
    <source>
        <dbReference type="Proteomes" id="UP001341840"/>
    </source>
</evidence>